<feature type="domain" description="CN hydrolase" evidence="2">
    <location>
        <begin position="5"/>
        <end position="275"/>
    </location>
</feature>
<dbReference type="Proteomes" id="UP001338125">
    <property type="component" value="Unassembled WGS sequence"/>
</dbReference>
<dbReference type="InterPro" id="IPR003010">
    <property type="entry name" value="C-N_Hydrolase"/>
</dbReference>
<accession>A0ABR0S838</accession>
<evidence type="ECO:0000256" key="1">
    <source>
        <dbReference type="ARBA" id="ARBA00022801"/>
    </source>
</evidence>
<evidence type="ECO:0000259" key="2">
    <source>
        <dbReference type="PROSITE" id="PS50263"/>
    </source>
</evidence>
<dbReference type="PANTHER" id="PTHR43674:SF16">
    <property type="entry name" value="CARBON-NITROGEN FAMILY, PUTATIVE (AFU_ORTHOLOGUE AFUA_5G02350)-RELATED"/>
    <property type="match status" value="1"/>
</dbReference>
<sequence>MSSDLKIAVIQLYPKPLDVAGNFARAEGYIRKAAAQGTNLAVLPEYHLSSWKPDVNVLLAAARESAPYLARYQALAKELGVAIVPGTILELTSPGSEEEGEGEANGIANVAYFIGPEGSILGRYQKKNLWHPERSILTADAETPHLAFDTPWGRFGLLICWDLAFPESFRELVADGARFVVVPTYWLASDNGDEGDSVNPLSETLFLESVTVARAFENTCGFVLCNVGAPLGSGSSGKDDEGTEFVGLSQVAMPMLGALGKLGAEEGMSVISVDTKILDVAEETYKVRGDMAKEGWHYAHTLREKK</sequence>
<gene>
    <name evidence="3" type="ORF">PT974_11950</name>
</gene>
<evidence type="ECO:0000313" key="3">
    <source>
        <dbReference type="EMBL" id="KAK5987816.1"/>
    </source>
</evidence>
<keyword evidence="1" id="KW-0378">Hydrolase</keyword>
<keyword evidence="4" id="KW-1185">Reference proteome</keyword>
<dbReference type="EMBL" id="JAVFKD010000016">
    <property type="protein sequence ID" value="KAK5987816.1"/>
    <property type="molecule type" value="Genomic_DNA"/>
</dbReference>
<dbReference type="SUPFAM" id="SSF56317">
    <property type="entry name" value="Carbon-nitrogen hydrolase"/>
    <property type="match status" value="1"/>
</dbReference>
<evidence type="ECO:0000313" key="4">
    <source>
        <dbReference type="Proteomes" id="UP001338125"/>
    </source>
</evidence>
<dbReference type="InterPro" id="IPR036526">
    <property type="entry name" value="C-N_Hydrolase_sf"/>
</dbReference>
<proteinExistence type="predicted"/>
<dbReference type="CDD" id="cd07197">
    <property type="entry name" value="nitrilase"/>
    <property type="match status" value="1"/>
</dbReference>
<dbReference type="PROSITE" id="PS50263">
    <property type="entry name" value="CN_HYDROLASE"/>
    <property type="match status" value="1"/>
</dbReference>
<dbReference type="Gene3D" id="3.60.110.10">
    <property type="entry name" value="Carbon-nitrogen hydrolase"/>
    <property type="match status" value="1"/>
</dbReference>
<protein>
    <submittedName>
        <fullName evidence="3">Nitrilase</fullName>
    </submittedName>
</protein>
<organism evidence="3 4">
    <name type="scientific">Cladobotryum mycophilum</name>
    <dbReference type="NCBI Taxonomy" id="491253"/>
    <lineage>
        <taxon>Eukaryota</taxon>
        <taxon>Fungi</taxon>
        <taxon>Dikarya</taxon>
        <taxon>Ascomycota</taxon>
        <taxon>Pezizomycotina</taxon>
        <taxon>Sordariomycetes</taxon>
        <taxon>Hypocreomycetidae</taxon>
        <taxon>Hypocreales</taxon>
        <taxon>Hypocreaceae</taxon>
        <taxon>Cladobotryum</taxon>
    </lineage>
</organism>
<comment type="caution">
    <text evidence="3">The sequence shown here is derived from an EMBL/GenBank/DDBJ whole genome shotgun (WGS) entry which is preliminary data.</text>
</comment>
<dbReference type="PANTHER" id="PTHR43674">
    <property type="entry name" value="NITRILASE C965.09-RELATED"/>
    <property type="match status" value="1"/>
</dbReference>
<name>A0ABR0S838_9HYPO</name>
<dbReference type="Pfam" id="PF00795">
    <property type="entry name" value="CN_hydrolase"/>
    <property type="match status" value="1"/>
</dbReference>
<reference evidence="3 4" key="1">
    <citation type="submission" date="2024-01" db="EMBL/GenBank/DDBJ databases">
        <title>Complete genome of Cladobotryum mycophilum ATHUM6906.</title>
        <authorList>
            <person name="Christinaki A.C."/>
            <person name="Myridakis A.I."/>
            <person name="Kouvelis V.N."/>
        </authorList>
    </citation>
    <scope>NUCLEOTIDE SEQUENCE [LARGE SCALE GENOMIC DNA]</scope>
    <source>
        <strain evidence="3 4">ATHUM6906</strain>
    </source>
</reference>
<dbReference type="InterPro" id="IPR050345">
    <property type="entry name" value="Aliph_Amidase/BUP"/>
</dbReference>